<dbReference type="EMBL" id="CP126980">
    <property type="protein sequence ID" value="WIM94321.1"/>
    <property type="molecule type" value="Genomic_DNA"/>
</dbReference>
<proteinExistence type="predicted"/>
<reference evidence="1 2" key="1">
    <citation type="submission" date="2023-06" db="EMBL/GenBank/DDBJ databases">
        <authorList>
            <person name="Yushchuk O."/>
            <person name="Binda E."/>
            <person name="Ruckert-Reed C."/>
            <person name="Fedorenko V."/>
            <person name="Kalinowski J."/>
            <person name="Marinelli F."/>
        </authorList>
    </citation>
    <scope>NUCLEOTIDE SEQUENCE [LARGE SCALE GENOMIC DNA]</scope>
    <source>
        <strain evidence="1 2">NRRL 3884</strain>
    </source>
</reference>
<sequence length="96" mass="10452">MTWLEFALLHTPAPTTVRVTPRYGNHYAEPTVIGPCVVNPARTVVFCPPDTDVPPGSLVTLPTGQTTRVRATCHLDAHGYRLPGHLQLDLEQPALS</sequence>
<dbReference type="RefSeq" id="WP_284915524.1">
    <property type="nucleotide sequence ID" value="NZ_CP126980.1"/>
</dbReference>
<protein>
    <submittedName>
        <fullName evidence="1">Uncharacterized protein</fullName>
    </submittedName>
</protein>
<evidence type="ECO:0000313" key="2">
    <source>
        <dbReference type="Proteomes" id="UP001240150"/>
    </source>
</evidence>
<accession>A0ABY8WB08</accession>
<evidence type="ECO:0000313" key="1">
    <source>
        <dbReference type="EMBL" id="WIM94321.1"/>
    </source>
</evidence>
<organism evidence="1 2">
    <name type="scientific">Actinoplanes oblitus</name>
    <dbReference type="NCBI Taxonomy" id="3040509"/>
    <lineage>
        <taxon>Bacteria</taxon>
        <taxon>Bacillati</taxon>
        <taxon>Actinomycetota</taxon>
        <taxon>Actinomycetes</taxon>
        <taxon>Micromonosporales</taxon>
        <taxon>Micromonosporaceae</taxon>
        <taxon>Actinoplanes</taxon>
    </lineage>
</organism>
<name>A0ABY8WB08_9ACTN</name>
<dbReference type="Proteomes" id="UP001240150">
    <property type="component" value="Chromosome"/>
</dbReference>
<gene>
    <name evidence="1" type="ORF">ACTOB_006338</name>
</gene>
<keyword evidence="2" id="KW-1185">Reference proteome</keyword>